<keyword evidence="1" id="KW-0732">Signal</keyword>
<protein>
    <recommendedName>
        <fullName evidence="4">Extracellular membrane protein CFEM domain-containing protein</fullName>
    </recommendedName>
</protein>
<evidence type="ECO:0000256" key="1">
    <source>
        <dbReference type="SAM" id="SignalP"/>
    </source>
</evidence>
<name>A0A9P6UG20_9FUNG</name>
<evidence type="ECO:0008006" key="4">
    <source>
        <dbReference type="Google" id="ProtNLM"/>
    </source>
</evidence>
<reference evidence="2" key="1">
    <citation type="journal article" date="2020" name="Fungal Divers.">
        <title>Resolving the Mortierellaceae phylogeny through synthesis of multi-gene phylogenetics and phylogenomics.</title>
        <authorList>
            <person name="Vandepol N."/>
            <person name="Liber J."/>
            <person name="Desiro A."/>
            <person name="Na H."/>
            <person name="Kennedy M."/>
            <person name="Barry K."/>
            <person name="Grigoriev I.V."/>
            <person name="Miller A.N."/>
            <person name="O'Donnell K."/>
            <person name="Stajich J.E."/>
            <person name="Bonito G."/>
        </authorList>
    </citation>
    <scope>NUCLEOTIDE SEQUENCE</scope>
    <source>
        <strain evidence="2">NVP60</strain>
    </source>
</reference>
<dbReference type="AlphaFoldDB" id="A0A9P6UG20"/>
<evidence type="ECO:0000313" key="3">
    <source>
        <dbReference type="Proteomes" id="UP000823405"/>
    </source>
</evidence>
<feature type="chain" id="PRO_5040160644" description="Extracellular membrane protein CFEM domain-containing protein" evidence="1">
    <location>
        <begin position="21"/>
        <end position="119"/>
    </location>
</feature>
<comment type="caution">
    <text evidence="2">The sequence shown here is derived from an EMBL/GenBank/DDBJ whole genome shotgun (WGS) entry which is preliminary data.</text>
</comment>
<accession>A0A9P6UG20</accession>
<feature type="signal peptide" evidence="1">
    <location>
        <begin position="1"/>
        <end position="20"/>
    </location>
</feature>
<keyword evidence="3" id="KW-1185">Reference proteome</keyword>
<gene>
    <name evidence="2" type="ORF">BGZ97_005956</name>
</gene>
<sequence>MKIQLLTIAAISLTTSTVSAFSCPSNPTHTISETCWSTLLEAANCNCKAYASVASGNCWGSCQLAGKYRSNCITGCANELSAEKKECQRIYDDFKQNEGGLDWVVEMGVKSAGLCYGAP</sequence>
<evidence type="ECO:0000313" key="2">
    <source>
        <dbReference type="EMBL" id="KAG0291228.1"/>
    </source>
</evidence>
<dbReference type="PROSITE" id="PS51257">
    <property type="entry name" value="PROKAR_LIPOPROTEIN"/>
    <property type="match status" value="1"/>
</dbReference>
<organism evidence="2 3">
    <name type="scientific">Linnemannia gamsii</name>
    <dbReference type="NCBI Taxonomy" id="64522"/>
    <lineage>
        <taxon>Eukaryota</taxon>
        <taxon>Fungi</taxon>
        <taxon>Fungi incertae sedis</taxon>
        <taxon>Mucoromycota</taxon>
        <taxon>Mortierellomycotina</taxon>
        <taxon>Mortierellomycetes</taxon>
        <taxon>Mortierellales</taxon>
        <taxon>Mortierellaceae</taxon>
        <taxon>Linnemannia</taxon>
    </lineage>
</organism>
<dbReference type="EMBL" id="JAAAIN010002653">
    <property type="protein sequence ID" value="KAG0291228.1"/>
    <property type="molecule type" value="Genomic_DNA"/>
</dbReference>
<proteinExistence type="predicted"/>
<dbReference type="Proteomes" id="UP000823405">
    <property type="component" value="Unassembled WGS sequence"/>
</dbReference>